<reference evidence="2 3" key="1">
    <citation type="submission" date="2021-10" db="EMBL/GenBank/DDBJ databases">
        <title>Anaerobic single-cell dispensing facilitates the cultivation of human gut bacteria.</title>
        <authorList>
            <person name="Afrizal A."/>
        </authorList>
    </citation>
    <scope>NUCLEOTIDE SEQUENCE [LARGE SCALE GENOMIC DNA]</scope>
    <source>
        <strain evidence="2 3">CLA-AA-H277</strain>
    </source>
</reference>
<dbReference type="Proteomes" id="UP001197875">
    <property type="component" value="Unassembled WGS sequence"/>
</dbReference>
<protein>
    <submittedName>
        <fullName evidence="2">Uncharacterized protein</fullName>
    </submittedName>
</protein>
<evidence type="ECO:0000313" key="3">
    <source>
        <dbReference type="Proteomes" id="UP001197875"/>
    </source>
</evidence>
<evidence type="ECO:0000313" key="2">
    <source>
        <dbReference type="EMBL" id="MCC2189382.1"/>
    </source>
</evidence>
<dbReference type="EMBL" id="JAJEPR010000007">
    <property type="protein sequence ID" value="MCC2189382.1"/>
    <property type="molecule type" value="Genomic_DNA"/>
</dbReference>
<accession>A0AAE3DRJ7</accession>
<organism evidence="2 3">
    <name type="scientific">Fusicatenibacter faecihominis</name>
    <dbReference type="NCBI Taxonomy" id="2881276"/>
    <lineage>
        <taxon>Bacteria</taxon>
        <taxon>Bacillati</taxon>
        <taxon>Bacillota</taxon>
        <taxon>Clostridia</taxon>
        <taxon>Lachnospirales</taxon>
        <taxon>Lachnospiraceae</taxon>
        <taxon>Fusicatenibacter</taxon>
    </lineage>
</organism>
<name>A0AAE3DRJ7_9FIRM</name>
<gene>
    <name evidence="2" type="ORF">LKD71_06090</name>
</gene>
<sequence>MGGFRAAAEQIHLLFADEDEHYTDSLVRLDREQYIDYCLRKAGYQGIYFIEKQLTGKGGYRVIMGNPASADAYCYQAPSGGWFFTKKSVPRETEGKRVFCRHNSPEEVTGRIFSMLKNQGGLSMAFVMEPEVFAELYQDQTAGEELRNLLETVKNSIFLLVSSMKADESFPVFTERKEVFGGTFFRKFKKVFATEGHFRFYEELKNELGDGFHLWNQMKREELYRMLQYLWLTERSWQKLPVGTLERGAEFLYAWCHQPELETPKGLRLPEKFQRNLGELRKCLKGQPEAFAESLSEWKRTDRVEAKLWYPTFSETADVRRLRQGIREIAGPERQRLVWKLGRVTEIMVCPWSDFRKLERPGLQEMLQKMEELKEENCRSSELAERVLDYLYYSFRSEGQYDSNEVYQMKCDCHREIVCCTAMVARMEKLHEKRQETIRKNEQEFAQRRQELKEQCERDPVYGEVYRRMKEKTLEPGVATDYQMDISQKKGVLVSLQQTIRTEKQYMISGQEEIAVQKNSIEKLDLVLKELMAEKNPTALASILNRAGIMLKEQGSMEQKAQNALKEAASLFEKEASFLKEEKKKEETDREVWYV</sequence>
<keyword evidence="1" id="KW-0175">Coiled coil</keyword>
<feature type="coiled-coil region" evidence="1">
    <location>
        <begin position="424"/>
        <end position="455"/>
    </location>
</feature>
<evidence type="ECO:0000256" key="1">
    <source>
        <dbReference type="SAM" id="Coils"/>
    </source>
</evidence>
<comment type="caution">
    <text evidence="2">The sequence shown here is derived from an EMBL/GenBank/DDBJ whole genome shotgun (WGS) entry which is preliminary data.</text>
</comment>
<keyword evidence="3" id="KW-1185">Reference proteome</keyword>
<dbReference type="AlphaFoldDB" id="A0AAE3DRJ7"/>
<dbReference type="RefSeq" id="WP_227614735.1">
    <property type="nucleotide sequence ID" value="NZ_JAJEPR010000007.1"/>
</dbReference>
<proteinExistence type="predicted"/>